<gene>
    <name evidence="2" type="ORF">HF521_007474</name>
</gene>
<dbReference type="Proteomes" id="UP000606274">
    <property type="component" value="Unassembled WGS sequence"/>
</dbReference>
<reference evidence="2" key="1">
    <citation type="submission" date="2020-08" db="EMBL/GenBank/DDBJ databases">
        <title>Chromosome-level assembly of Southern catfish (Silurus meridionalis) provides insights into visual adaptation to the nocturnal and benthic lifestyles.</title>
        <authorList>
            <person name="Zhang Y."/>
            <person name="Wang D."/>
            <person name="Peng Z."/>
        </authorList>
    </citation>
    <scope>NUCLEOTIDE SEQUENCE</scope>
    <source>
        <strain evidence="2">SWU-2019-XX</strain>
        <tissue evidence="2">Muscle</tissue>
    </source>
</reference>
<name>A0A8T0ANZ4_SILME</name>
<protein>
    <submittedName>
        <fullName evidence="2">Uncharacterized protein</fullName>
    </submittedName>
</protein>
<proteinExistence type="predicted"/>
<organism evidence="2 3">
    <name type="scientific">Silurus meridionalis</name>
    <name type="common">Southern catfish</name>
    <name type="synonym">Silurus soldatovi meridionalis</name>
    <dbReference type="NCBI Taxonomy" id="175797"/>
    <lineage>
        <taxon>Eukaryota</taxon>
        <taxon>Metazoa</taxon>
        <taxon>Chordata</taxon>
        <taxon>Craniata</taxon>
        <taxon>Vertebrata</taxon>
        <taxon>Euteleostomi</taxon>
        <taxon>Actinopterygii</taxon>
        <taxon>Neopterygii</taxon>
        <taxon>Teleostei</taxon>
        <taxon>Ostariophysi</taxon>
        <taxon>Siluriformes</taxon>
        <taxon>Siluridae</taxon>
        <taxon>Silurus</taxon>
    </lineage>
</organism>
<feature type="region of interest" description="Disordered" evidence="1">
    <location>
        <begin position="98"/>
        <end position="163"/>
    </location>
</feature>
<dbReference type="AlphaFoldDB" id="A0A8T0ANZ4"/>
<sequence>MEKNLSEVIKPALPNPTTQALIEGNAKNWAYTTMLILKNHYEDTLVEEVTKLQHYPSRGWEECFNTAVLWAKRGIGKRLRYKSIQDAHTLIRDKYKIPTPTADVEEVREEAETQSVPAASSLPPDTAGGATAVQASVHAEAEAHSLPDLSTQPEPKSSEPLPP</sequence>
<accession>A0A8T0ANZ4</accession>
<dbReference type="EMBL" id="JABFDY010000018">
    <property type="protein sequence ID" value="KAF7693721.1"/>
    <property type="molecule type" value="Genomic_DNA"/>
</dbReference>
<keyword evidence="3" id="KW-1185">Reference proteome</keyword>
<evidence type="ECO:0000313" key="3">
    <source>
        <dbReference type="Proteomes" id="UP000606274"/>
    </source>
</evidence>
<comment type="caution">
    <text evidence="2">The sequence shown here is derived from an EMBL/GenBank/DDBJ whole genome shotgun (WGS) entry which is preliminary data.</text>
</comment>
<evidence type="ECO:0000256" key="1">
    <source>
        <dbReference type="SAM" id="MobiDB-lite"/>
    </source>
</evidence>
<evidence type="ECO:0000313" key="2">
    <source>
        <dbReference type="EMBL" id="KAF7693721.1"/>
    </source>
</evidence>